<dbReference type="InterPro" id="IPR000620">
    <property type="entry name" value="EamA_dom"/>
</dbReference>
<feature type="transmembrane region" description="Helical" evidence="1">
    <location>
        <begin position="69"/>
        <end position="90"/>
    </location>
</feature>
<dbReference type="RefSeq" id="WP_273739111.1">
    <property type="nucleotide sequence ID" value="NZ_JAQIVI010000214.1"/>
</dbReference>
<comment type="caution">
    <text evidence="3">The sequence shown here is derived from an EMBL/GenBank/DDBJ whole genome shotgun (WGS) entry which is preliminary data.</text>
</comment>
<dbReference type="Pfam" id="PF00892">
    <property type="entry name" value="EamA"/>
    <property type="match status" value="1"/>
</dbReference>
<proteinExistence type="predicted"/>
<evidence type="ECO:0000256" key="1">
    <source>
        <dbReference type="SAM" id="Phobius"/>
    </source>
</evidence>
<sequence length="124" mass="12808">MLRTPELLGVVLAVCATLLTATTAVCLRVGTERGGANDALVVVLLCNVALFVPAALVRHYPAYGVTTRSFGAFALAGLVGTMLGRAFYFASIERIGAGPSDAIKASQPLHATIIALRGTRGDAH</sequence>
<protein>
    <submittedName>
        <fullName evidence="3">EamA family transporter</fullName>
    </submittedName>
</protein>
<dbReference type="Proteomes" id="UP001596383">
    <property type="component" value="Unassembled WGS sequence"/>
</dbReference>
<name>A0ABD5SSL8_9EURY</name>
<organism evidence="3 4">
    <name type="scientific">Natrinema soli</name>
    <dbReference type="NCBI Taxonomy" id="1930624"/>
    <lineage>
        <taxon>Archaea</taxon>
        <taxon>Methanobacteriati</taxon>
        <taxon>Methanobacteriota</taxon>
        <taxon>Stenosarchaea group</taxon>
        <taxon>Halobacteria</taxon>
        <taxon>Halobacteriales</taxon>
        <taxon>Natrialbaceae</taxon>
        <taxon>Natrinema</taxon>
    </lineage>
</organism>
<dbReference type="AlphaFoldDB" id="A0ABD5SSL8"/>
<keyword evidence="1" id="KW-0472">Membrane</keyword>
<feature type="transmembrane region" description="Helical" evidence="1">
    <location>
        <begin position="39"/>
        <end position="57"/>
    </location>
</feature>
<accession>A0ABD5SSL8</accession>
<keyword evidence="1" id="KW-0812">Transmembrane</keyword>
<dbReference type="EMBL" id="JBHSWV010000214">
    <property type="protein sequence ID" value="MFC6766120.1"/>
    <property type="molecule type" value="Genomic_DNA"/>
</dbReference>
<feature type="domain" description="EamA" evidence="2">
    <location>
        <begin position="8"/>
        <end position="115"/>
    </location>
</feature>
<evidence type="ECO:0000259" key="2">
    <source>
        <dbReference type="Pfam" id="PF00892"/>
    </source>
</evidence>
<reference evidence="3 4" key="1">
    <citation type="journal article" date="2019" name="Int. J. Syst. Evol. Microbiol.">
        <title>The Global Catalogue of Microorganisms (GCM) 10K type strain sequencing project: providing services to taxonomists for standard genome sequencing and annotation.</title>
        <authorList>
            <consortium name="The Broad Institute Genomics Platform"/>
            <consortium name="The Broad Institute Genome Sequencing Center for Infectious Disease"/>
            <person name="Wu L."/>
            <person name="Ma J."/>
        </authorList>
    </citation>
    <scope>NUCLEOTIDE SEQUENCE [LARGE SCALE GENOMIC DNA]</scope>
    <source>
        <strain evidence="3 4">LMG 29247</strain>
    </source>
</reference>
<evidence type="ECO:0000313" key="4">
    <source>
        <dbReference type="Proteomes" id="UP001596383"/>
    </source>
</evidence>
<keyword evidence="1" id="KW-1133">Transmembrane helix</keyword>
<evidence type="ECO:0000313" key="3">
    <source>
        <dbReference type="EMBL" id="MFC6766120.1"/>
    </source>
</evidence>
<keyword evidence="4" id="KW-1185">Reference proteome</keyword>
<gene>
    <name evidence="3" type="ORF">ACFQE6_14295</name>
</gene>